<proteinExistence type="predicted"/>
<name>A0A1Y2LLV3_EPING</name>
<evidence type="ECO:0000313" key="4">
    <source>
        <dbReference type="Proteomes" id="UP000193240"/>
    </source>
</evidence>
<sequence>MADQPPGIMKTVTAVASAKTYTLNDFVNYALEHSSGYIKGNAPQYTNVEGNVFKYFKSKEGVLSLLDNGHFYKRNIRHTENTKRQNATFRTSAYEIIADTSTYRFETTTIEFEDGTRNVGELVHIAYWSHSRYNIPVWAGLQNDNVSYYYGKPETGVKHLYAPFPHDRSSKISEHVVLFRFVAPSNWPSVHEMRIVSKTASRRRLALLVKFTFLLTNRVDQISDTYRSNLPMELKDLCAVMQNIKDLGEGEPASRPEDDENNGVNDSMEVETSGETNKSSSGFVGSKSSTAGVPVKNFKRPAVTSVSDDEHVERNVRPKIEHDTSSRKCRRASRWQTGVFPSALDSCDAAEPSKKMKELLVGIQEQCKTELIDEWAREEQASEQKIEQLERQLAEERKVGREWREKYLKLEARVQRLLSHD</sequence>
<evidence type="ECO:0000256" key="1">
    <source>
        <dbReference type="SAM" id="Coils"/>
    </source>
</evidence>
<gene>
    <name evidence="3" type="ORF">B5807_11247</name>
</gene>
<dbReference type="Proteomes" id="UP000193240">
    <property type="component" value="Unassembled WGS sequence"/>
</dbReference>
<feature type="compositionally biased region" description="Low complexity" evidence="2">
    <location>
        <begin position="278"/>
        <end position="288"/>
    </location>
</feature>
<keyword evidence="1" id="KW-0175">Coiled coil</keyword>
<protein>
    <submittedName>
        <fullName evidence="3">Uncharacterized protein</fullName>
    </submittedName>
</protein>
<feature type="region of interest" description="Disordered" evidence="2">
    <location>
        <begin position="248"/>
        <end position="288"/>
    </location>
</feature>
<evidence type="ECO:0000256" key="2">
    <source>
        <dbReference type="SAM" id="MobiDB-lite"/>
    </source>
</evidence>
<dbReference type="AlphaFoldDB" id="A0A1Y2LLV3"/>
<dbReference type="EMBL" id="KZ107859">
    <property type="protein sequence ID" value="OSS44177.1"/>
    <property type="molecule type" value="Genomic_DNA"/>
</dbReference>
<organism evidence="3 4">
    <name type="scientific">Epicoccum nigrum</name>
    <name type="common">Soil fungus</name>
    <name type="synonym">Epicoccum purpurascens</name>
    <dbReference type="NCBI Taxonomy" id="105696"/>
    <lineage>
        <taxon>Eukaryota</taxon>
        <taxon>Fungi</taxon>
        <taxon>Dikarya</taxon>
        <taxon>Ascomycota</taxon>
        <taxon>Pezizomycotina</taxon>
        <taxon>Dothideomycetes</taxon>
        <taxon>Pleosporomycetidae</taxon>
        <taxon>Pleosporales</taxon>
        <taxon>Pleosporineae</taxon>
        <taxon>Didymellaceae</taxon>
        <taxon>Epicoccum</taxon>
    </lineage>
</organism>
<accession>A0A1Y2LLV3</accession>
<feature type="coiled-coil region" evidence="1">
    <location>
        <begin position="372"/>
        <end position="406"/>
    </location>
</feature>
<reference evidence="3 4" key="1">
    <citation type="journal article" date="2017" name="Genome Announc.">
        <title>Genome sequence of the saprophytic ascomycete Epicoccum nigrum ICMP 19927 strain isolated from New Zealand.</title>
        <authorList>
            <person name="Fokin M."/>
            <person name="Fleetwood D."/>
            <person name="Weir B.S."/>
            <person name="Villas-Boas S.G."/>
        </authorList>
    </citation>
    <scope>NUCLEOTIDE SEQUENCE [LARGE SCALE GENOMIC DNA]</scope>
    <source>
        <strain evidence="3 4">ICMP 19927</strain>
    </source>
</reference>
<keyword evidence="4" id="KW-1185">Reference proteome</keyword>
<dbReference type="InParanoid" id="A0A1Y2LLV3"/>
<evidence type="ECO:0000313" key="3">
    <source>
        <dbReference type="EMBL" id="OSS44177.1"/>
    </source>
</evidence>